<comment type="caution">
    <text evidence="2">The sequence shown here is derived from an EMBL/GenBank/DDBJ whole genome shotgun (WGS) entry which is preliminary data.</text>
</comment>
<reference evidence="2" key="1">
    <citation type="submission" date="2020-08" db="EMBL/GenBank/DDBJ databases">
        <title>Multicomponent nature underlies the extraordinary mechanical properties of spider dragline silk.</title>
        <authorList>
            <person name="Kono N."/>
            <person name="Nakamura H."/>
            <person name="Mori M."/>
            <person name="Yoshida Y."/>
            <person name="Ohtoshi R."/>
            <person name="Malay A.D."/>
            <person name="Moran D.A.P."/>
            <person name="Tomita M."/>
            <person name="Numata K."/>
            <person name="Arakawa K."/>
        </authorList>
    </citation>
    <scope>NUCLEOTIDE SEQUENCE</scope>
</reference>
<dbReference type="OrthoDB" id="6420869at2759"/>
<keyword evidence="3" id="KW-1185">Reference proteome</keyword>
<protein>
    <submittedName>
        <fullName evidence="2">Uncharacterized protein</fullName>
    </submittedName>
</protein>
<organism evidence="2 3">
    <name type="scientific">Nephila pilipes</name>
    <name type="common">Giant wood spider</name>
    <name type="synonym">Nephila maculata</name>
    <dbReference type="NCBI Taxonomy" id="299642"/>
    <lineage>
        <taxon>Eukaryota</taxon>
        <taxon>Metazoa</taxon>
        <taxon>Ecdysozoa</taxon>
        <taxon>Arthropoda</taxon>
        <taxon>Chelicerata</taxon>
        <taxon>Arachnida</taxon>
        <taxon>Araneae</taxon>
        <taxon>Araneomorphae</taxon>
        <taxon>Entelegynae</taxon>
        <taxon>Araneoidea</taxon>
        <taxon>Nephilidae</taxon>
        <taxon>Nephila</taxon>
    </lineage>
</organism>
<evidence type="ECO:0000313" key="2">
    <source>
        <dbReference type="EMBL" id="GFT48943.1"/>
    </source>
</evidence>
<accession>A0A8X6P5A0</accession>
<gene>
    <name evidence="2" type="ORF">NPIL_382581</name>
</gene>
<evidence type="ECO:0000313" key="3">
    <source>
        <dbReference type="Proteomes" id="UP000887013"/>
    </source>
</evidence>
<name>A0A8X6P5A0_NEPPI</name>
<dbReference type="AlphaFoldDB" id="A0A8X6P5A0"/>
<dbReference type="EMBL" id="BMAW01065127">
    <property type="protein sequence ID" value="GFT48943.1"/>
    <property type="molecule type" value="Genomic_DNA"/>
</dbReference>
<feature type="region of interest" description="Disordered" evidence="1">
    <location>
        <begin position="80"/>
        <end position="100"/>
    </location>
</feature>
<evidence type="ECO:0000256" key="1">
    <source>
        <dbReference type="SAM" id="MobiDB-lite"/>
    </source>
</evidence>
<dbReference type="Proteomes" id="UP000887013">
    <property type="component" value="Unassembled WGS sequence"/>
</dbReference>
<sequence length="100" mass="11039">MTSNNAPLLTLVGNSTNFPCALSLPPYTPFRYSGHANRRVSVLEAVTRSILGFCWRTAQGSVRPFRVRCLLPSRHVEKRRRIESKGQLAPPPLSGYSLGG</sequence>
<proteinExistence type="predicted"/>